<organism evidence="4 5">
    <name type="scientific">Ditylenchus dipsaci</name>
    <dbReference type="NCBI Taxonomy" id="166011"/>
    <lineage>
        <taxon>Eukaryota</taxon>
        <taxon>Metazoa</taxon>
        <taxon>Ecdysozoa</taxon>
        <taxon>Nematoda</taxon>
        <taxon>Chromadorea</taxon>
        <taxon>Rhabditida</taxon>
        <taxon>Tylenchina</taxon>
        <taxon>Tylenchomorpha</taxon>
        <taxon>Sphaerularioidea</taxon>
        <taxon>Anguinidae</taxon>
        <taxon>Anguininae</taxon>
        <taxon>Ditylenchus</taxon>
    </lineage>
</organism>
<dbReference type="WBParaSite" id="jg26607">
    <property type="protein sequence ID" value="jg26607"/>
    <property type="gene ID" value="jg26607"/>
</dbReference>
<dbReference type="Proteomes" id="UP000887574">
    <property type="component" value="Unplaced"/>
</dbReference>
<dbReference type="FunFam" id="1.10.340.70:FF:000003">
    <property type="entry name" value="Protein CBG25708"/>
    <property type="match status" value="1"/>
</dbReference>
<evidence type="ECO:0000259" key="3">
    <source>
        <dbReference type="PROSITE" id="PS50994"/>
    </source>
</evidence>
<dbReference type="PROSITE" id="PS50994">
    <property type="entry name" value="INTEGRASE"/>
    <property type="match status" value="1"/>
</dbReference>
<keyword evidence="4" id="KW-1185">Reference proteome</keyword>
<dbReference type="InterPro" id="IPR043128">
    <property type="entry name" value="Rev_trsase/Diguanyl_cyclase"/>
</dbReference>
<dbReference type="Gene3D" id="3.10.10.10">
    <property type="entry name" value="HIV Type 1 Reverse Transcriptase, subunit A, domain 1"/>
    <property type="match status" value="1"/>
</dbReference>
<dbReference type="PANTHER" id="PTHR37984:SF5">
    <property type="entry name" value="PROTEIN NYNRIN-LIKE"/>
    <property type="match status" value="1"/>
</dbReference>
<reference evidence="5" key="1">
    <citation type="submission" date="2022-11" db="UniProtKB">
        <authorList>
            <consortium name="WormBaseParasite"/>
        </authorList>
    </citation>
    <scope>IDENTIFICATION</scope>
</reference>
<dbReference type="InterPro" id="IPR036397">
    <property type="entry name" value="RNaseH_sf"/>
</dbReference>
<dbReference type="InterPro" id="IPR041588">
    <property type="entry name" value="Integrase_H2C2"/>
</dbReference>
<dbReference type="Gene3D" id="3.30.70.270">
    <property type="match status" value="1"/>
</dbReference>
<dbReference type="Pfam" id="PF00078">
    <property type="entry name" value="RVT_1"/>
    <property type="match status" value="1"/>
</dbReference>
<dbReference type="PROSITE" id="PS50878">
    <property type="entry name" value="RT_POL"/>
    <property type="match status" value="1"/>
</dbReference>
<dbReference type="InterPro" id="IPR050951">
    <property type="entry name" value="Retrovirus_Pol_polyprotein"/>
</dbReference>
<dbReference type="PANTHER" id="PTHR37984">
    <property type="entry name" value="PROTEIN CBG26694"/>
    <property type="match status" value="1"/>
</dbReference>
<protein>
    <recommendedName>
        <fullName evidence="1">RNA-directed DNA polymerase</fullName>
        <ecNumber evidence="1">2.7.7.49</ecNumber>
    </recommendedName>
</protein>
<dbReference type="GO" id="GO:0003964">
    <property type="term" value="F:RNA-directed DNA polymerase activity"/>
    <property type="evidence" value="ECO:0007669"/>
    <property type="project" value="UniProtKB-EC"/>
</dbReference>
<evidence type="ECO:0000256" key="1">
    <source>
        <dbReference type="ARBA" id="ARBA00012493"/>
    </source>
</evidence>
<evidence type="ECO:0000313" key="4">
    <source>
        <dbReference type="Proteomes" id="UP000887574"/>
    </source>
</evidence>
<evidence type="ECO:0000313" key="5">
    <source>
        <dbReference type="WBParaSite" id="jg26607"/>
    </source>
</evidence>
<dbReference type="Pfam" id="PF00665">
    <property type="entry name" value="rve"/>
    <property type="match status" value="1"/>
</dbReference>
<accession>A0A915E576</accession>
<dbReference type="Pfam" id="PF17921">
    <property type="entry name" value="Integrase_H2C2"/>
    <property type="match status" value="1"/>
</dbReference>
<feature type="domain" description="Reverse transcriptase" evidence="2">
    <location>
        <begin position="1"/>
        <end position="169"/>
    </location>
</feature>
<dbReference type="CDD" id="cd01647">
    <property type="entry name" value="RT_LTR"/>
    <property type="match status" value="1"/>
</dbReference>
<dbReference type="GO" id="GO:0042575">
    <property type="term" value="C:DNA polymerase complex"/>
    <property type="evidence" value="ECO:0007669"/>
    <property type="project" value="UniProtKB-ARBA"/>
</dbReference>
<dbReference type="InterPro" id="IPR012337">
    <property type="entry name" value="RNaseH-like_sf"/>
</dbReference>
<sequence length="442" mass="49345">MLNGPLQSSSLRKPMVQLECASTFYRSQQRSTPTSVSSAVTRTLFASLNGARFFSKLDLADAYLQIELDEESKKLAVINTHRGLFRYNRLPFGVKSAPGIFQQLMDTLLSGIPGAVAYLDDIIIVGSSIEEHNSALLAVFNRIRDAGLQVRLSKCEFFLPSVKYLGFIVDKDGRRPDPQKTAAIKDRVVASLQAEHEICLPQLPPSIFTVSSNDVSSATFHDETLQEVLSALQNGWPEDISPKVMPYYNRRNGLSALDGCILYVDRLIIPQSLRLEVLRLLHESHPGIVRMKSLARQHVYWPGIDSDIEHAVRQCSSCAVSAKSPPNVSVPWPPSKKPWSRIHIDFAQKGTQMFLVVVDSFSKWPEIILVSSATSSSVIKELLRLFSAYGLPEIIVSDNGRQFKSSEFAGSAKLWGHNSSFSSPQQNIFETKLFKHNGFWDF</sequence>
<dbReference type="InterPro" id="IPR001584">
    <property type="entry name" value="Integrase_cat-core"/>
</dbReference>
<dbReference type="SUPFAM" id="SSF56672">
    <property type="entry name" value="DNA/RNA polymerases"/>
    <property type="match status" value="1"/>
</dbReference>
<name>A0A915E576_9BILA</name>
<dbReference type="Gene3D" id="1.10.340.70">
    <property type="match status" value="1"/>
</dbReference>
<proteinExistence type="predicted"/>
<feature type="domain" description="Integrase catalytic" evidence="3">
    <location>
        <begin position="334"/>
        <end position="424"/>
    </location>
</feature>
<dbReference type="SUPFAM" id="SSF53098">
    <property type="entry name" value="Ribonuclease H-like"/>
    <property type="match status" value="1"/>
</dbReference>
<evidence type="ECO:0000259" key="2">
    <source>
        <dbReference type="PROSITE" id="PS50878"/>
    </source>
</evidence>
<dbReference type="InterPro" id="IPR043502">
    <property type="entry name" value="DNA/RNA_pol_sf"/>
</dbReference>
<dbReference type="EC" id="2.7.7.49" evidence="1"/>
<dbReference type="GO" id="GO:0015074">
    <property type="term" value="P:DNA integration"/>
    <property type="evidence" value="ECO:0007669"/>
    <property type="project" value="InterPro"/>
</dbReference>
<dbReference type="AlphaFoldDB" id="A0A915E576"/>
<dbReference type="GO" id="GO:0003676">
    <property type="term" value="F:nucleic acid binding"/>
    <property type="evidence" value="ECO:0007669"/>
    <property type="project" value="InterPro"/>
</dbReference>
<dbReference type="Gene3D" id="3.30.420.10">
    <property type="entry name" value="Ribonuclease H-like superfamily/Ribonuclease H"/>
    <property type="match status" value="1"/>
</dbReference>
<dbReference type="InterPro" id="IPR000477">
    <property type="entry name" value="RT_dom"/>
</dbReference>